<dbReference type="InterPro" id="IPR011009">
    <property type="entry name" value="Kinase-like_dom_sf"/>
</dbReference>
<feature type="domain" description="Protein kinase" evidence="14">
    <location>
        <begin position="238"/>
        <end position="424"/>
    </location>
</feature>
<dbReference type="PROSITE" id="PS00107">
    <property type="entry name" value="PROTEIN_KINASE_ATP"/>
    <property type="match status" value="1"/>
</dbReference>
<evidence type="ECO:0000256" key="2">
    <source>
        <dbReference type="ARBA" id="ARBA00012513"/>
    </source>
</evidence>
<evidence type="ECO:0000256" key="3">
    <source>
        <dbReference type="ARBA" id="ARBA00022553"/>
    </source>
</evidence>
<accession>A0ABC8SCX8</accession>
<organism evidence="15 16">
    <name type="scientific">Ilex paraguariensis</name>
    <name type="common">yerba mate</name>
    <dbReference type="NCBI Taxonomy" id="185542"/>
    <lineage>
        <taxon>Eukaryota</taxon>
        <taxon>Viridiplantae</taxon>
        <taxon>Streptophyta</taxon>
        <taxon>Embryophyta</taxon>
        <taxon>Tracheophyta</taxon>
        <taxon>Spermatophyta</taxon>
        <taxon>Magnoliopsida</taxon>
        <taxon>eudicotyledons</taxon>
        <taxon>Gunneridae</taxon>
        <taxon>Pentapetalae</taxon>
        <taxon>asterids</taxon>
        <taxon>campanulids</taxon>
        <taxon>Aquifoliales</taxon>
        <taxon>Aquifoliaceae</taxon>
        <taxon>Ilex</taxon>
    </lineage>
</organism>
<dbReference type="PROSITE" id="PS50011">
    <property type="entry name" value="PROTEIN_KINASE_DOM"/>
    <property type="match status" value="1"/>
</dbReference>
<protein>
    <recommendedName>
        <fullName evidence="2">non-specific serine/threonine protein kinase</fullName>
        <ecNumber evidence="2">2.7.11.1</ecNumber>
    </recommendedName>
</protein>
<keyword evidence="13" id="KW-0472">Membrane</keyword>
<evidence type="ECO:0000256" key="13">
    <source>
        <dbReference type="SAM" id="Phobius"/>
    </source>
</evidence>
<dbReference type="PANTHER" id="PTHR48006">
    <property type="entry name" value="LEUCINE-RICH REPEAT-CONTAINING PROTEIN DDB_G0281931-RELATED"/>
    <property type="match status" value="1"/>
</dbReference>
<sequence>MSINNSNFEADLQQEGASTFFLSENKSWAYSSMGAFVDGSRYITNRTCNLSMADAPLYMNARISPISLKYYGFCLKRDTYVVRLHFAEITWDDTKVHSGKERRVFDVEIQGEKKLRNFNITEAAGGVNKNKTEEFTVNVTDSRLEIHLYWSGKGSTVTPSKYYGPLISAISVTPVPKRIASSRKQLSVVSISGIVGSAFLFLIFVLLLFWMFGWFGGNELLYVGIYDFYQIKAATNNFNDENKIGAGRFGSVYKGKFPDETFIAVKKLSGKSKQGNREFANEISTIFLLKHEHLVELLGSFAQDNHILLVYEYMENKSLEHALFGSEELRQRLDWPTRVKICLGIAKGTTAVDDEEKTHVARKTKVTGGTTTYMAPEYVKDGLLSYKVDVYSFGVVALQIVSGQAGETPRTDGPSDYLLDRVSR</sequence>
<dbReference type="Pfam" id="PF11721">
    <property type="entry name" value="Malectin"/>
    <property type="match status" value="1"/>
</dbReference>
<evidence type="ECO:0000256" key="10">
    <source>
        <dbReference type="ARBA" id="ARBA00047899"/>
    </source>
</evidence>
<reference evidence="15 16" key="1">
    <citation type="submission" date="2024-02" db="EMBL/GenBank/DDBJ databases">
        <authorList>
            <person name="Vignale AGUSTIN F."/>
            <person name="Sosa J E."/>
            <person name="Modenutti C."/>
        </authorList>
    </citation>
    <scope>NUCLEOTIDE SEQUENCE [LARGE SCALE GENOMIC DNA]</scope>
</reference>
<dbReference type="AlphaFoldDB" id="A0ABC8SCX8"/>
<dbReference type="Pfam" id="PF07714">
    <property type="entry name" value="PK_Tyr_Ser-Thr"/>
    <property type="match status" value="2"/>
</dbReference>
<comment type="catalytic activity">
    <reaction evidence="10">
        <text>L-threonyl-[protein] + ATP = O-phospho-L-threonyl-[protein] + ADP + H(+)</text>
        <dbReference type="Rhea" id="RHEA:46608"/>
        <dbReference type="Rhea" id="RHEA-COMP:11060"/>
        <dbReference type="Rhea" id="RHEA-COMP:11605"/>
        <dbReference type="ChEBI" id="CHEBI:15378"/>
        <dbReference type="ChEBI" id="CHEBI:30013"/>
        <dbReference type="ChEBI" id="CHEBI:30616"/>
        <dbReference type="ChEBI" id="CHEBI:61977"/>
        <dbReference type="ChEBI" id="CHEBI:456216"/>
        <dbReference type="EC" id="2.7.11.1"/>
    </reaction>
</comment>
<dbReference type="Gene3D" id="2.60.120.430">
    <property type="entry name" value="Galactose-binding lectin"/>
    <property type="match status" value="1"/>
</dbReference>
<evidence type="ECO:0000259" key="14">
    <source>
        <dbReference type="PROSITE" id="PS50011"/>
    </source>
</evidence>
<name>A0ABC8SCX8_9AQUA</name>
<dbReference type="SUPFAM" id="SSF56112">
    <property type="entry name" value="Protein kinase-like (PK-like)"/>
    <property type="match status" value="1"/>
</dbReference>
<gene>
    <name evidence="15" type="ORF">ILEXP_LOCUS23025</name>
</gene>
<dbReference type="EMBL" id="CAUOFW020002569">
    <property type="protein sequence ID" value="CAK9154675.1"/>
    <property type="molecule type" value="Genomic_DNA"/>
</dbReference>
<evidence type="ECO:0000256" key="8">
    <source>
        <dbReference type="ARBA" id="ARBA00023170"/>
    </source>
</evidence>
<keyword evidence="16" id="KW-1185">Reference proteome</keyword>
<dbReference type="InterPro" id="IPR000719">
    <property type="entry name" value="Prot_kinase_dom"/>
</dbReference>
<dbReference type="EC" id="2.7.11.1" evidence="2"/>
<dbReference type="GO" id="GO:0004674">
    <property type="term" value="F:protein serine/threonine kinase activity"/>
    <property type="evidence" value="ECO:0007669"/>
    <property type="project" value="UniProtKB-EC"/>
</dbReference>
<evidence type="ECO:0000256" key="12">
    <source>
        <dbReference type="PROSITE-ProRule" id="PRU10141"/>
    </source>
</evidence>
<comment type="caution">
    <text evidence="15">The sequence shown here is derived from an EMBL/GenBank/DDBJ whole genome shotgun (WGS) entry which is preliminary data.</text>
</comment>
<dbReference type="InterPro" id="IPR021720">
    <property type="entry name" value="Malectin_dom"/>
</dbReference>
<comment type="catalytic activity">
    <reaction evidence="11">
        <text>L-seryl-[protein] + ATP = O-phospho-L-seryl-[protein] + ADP + H(+)</text>
        <dbReference type="Rhea" id="RHEA:17989"/>
        <dbReference type="Rhea" id="RHEA-COMP:9863"/>
        <dbReference type="Rhea" id="RHEA-COMP:11604"/>
        <dbReference type="ChEBI" id="CHEBI:15378"/>
        <dbReference type="ChEBI" id="CHEBI:29999"/>
        <dbReference type="ChEBI" id="CHEBI:30616"/>
        <dbReference type="ChEBI" id="CHEBI:83421"/>
        <dbReference type="ChEBI" id="CHEBI:456216"/>
        <dbReference type="EC" id="2.7.11.1"/>
    </reaction>
</comment>
<keyword evidence="6 12" id="KW-0547">Nucleotide-binding</keyword>
<dbReference type="Gene3D" id="3.30.200.20">
    <property type="entry name" value="Phosphorylase Kinase, domain 1"/>
    <property type="match status" value="1"/>
</dbReference>
<feature type="binding site" evidence="12">
    <location>
        <position position="267"/>
    </location>
    <ligand>
        <name>ATP</name>
        <dbReference type="ChEBI" id="CHEBI:30616"/>
    </ligand>
</feature>
<keyword evidence="8" id="KW-0675">Receptor</keyword>
<dbReference type="InterPro" id="IPR001245">
    <property type="entry name" value="Ser-Thr/Tyr_kinase_cat_dom"/>
</dbReference>
<dbReference type="PANTHER" id="PTHR48006:SF60">
    <property type="entry name" value="PROTEIN KINASE DOMAIN-CONTAINING PROTEIN"/>
    <property type="match status" value="1"/>
</dbReference>
<keyword evidence="3" id="KW-0597">Phosphoprotein</keyword>
<keyword evidence="9" id="KW-0325">Glycoprotein</keyword>
<evidence type="ECO:0000313" key="16">
    <source>
        <dbReference type="Proteomes" id="UP001642360"/>
    </source>
</evidence>
<dbReference type="Gene3D" id="1.10.510.10">
    <property type="entry name" value="Transferase(Phosphotransferase) domain 1"/>
    <property type="match status" value="1"/>
</dbReference>
<keyword evidence="5" id="KW-0732">Signal</keyword>
<dbReference type="InterPro" id="IPR017441">
    <property type="entry name" value="Protein_kinase_ATP_BS"/>
</dbReference>
<dbReference type="GO" id="GO:0005524">
    <property type="term" value="F:ATP binding"/>
    <property type="evidence" value="ECO:0007669"/>
    <property type="project" value="UniProtKB-UniRule"/>
</dbReference>
<evidence type="ECO:0000256" key="7">
    <source>
        <dbReference type="ARBA" id="ARBA00022840"/>
    </source>
</evidence>
<evidence type="ECO:0000256" key="5">
    <source>
        <dbReference type="ARBA" id="ARBA00022729"/>
    </source>
</evidence>
<evidence type="ECO:0000256" key="9">
    <source>
        <dbReference type="ARBA" id="ARBA00023180"/>
    </source>
</evidence>
<comment type="subcellular location">
    <subcellularLocation>
        <location evidence="1">Membrane</location>
        <topology evidence="1">Single-pass type I membrane protein</topology>
    </subcellularLocation>
</comment>
<keyword evidence="13" id="KW-1133">Transmembrane helix</keyword>
<feature type="transmembrane region" description="Helical" evidence="13">
    <location>
        <begin position="186"/>
        <end position="212"/>
    </location>
</feature>
<dbReference type="Proteomes" id="UP001642360">
    <property type="component" value="Unassembled WGS sequence"/>
</dbReference>
<evidence type="ECO:0000256" key="4">
    <source>
        <dbReference type="ARBA" id="ARBA00022679"/>
    </source>
</evidence>
<evidence type="ECO:0000256" key="11">
    <source>
        <dbReference type="ARBA" id="ARBA00048679"/>
    </source>
</evidence>
<evidence type="ECO:0000256" key="1">
    <source>
        <dbReference type="ARBA" id="ARBA00004479"/>
    </source>
</evidence>
<keyword evidence="13" id="KW-0812">Transmembrane</keyword>
<keyword evidence="7 12" id="KW-0067">ATP-binding</keyword>
<dbReference type="GO" id="GO:0016020">
    <property type="term" value="C:membrane"/>
    <property type="evidence" value="ECO:0007669"/>
    <property type="project" value="UniProtKB-SubCell"/>
</dbReference>
<evidence type="ECO:0000256" key="6">
    <source>
        <dbReference type="ARBA" id="ARBA00022741"/>
    </source>
</evidence>
<evidence type="ECO:0000313" key="15">
    <source>
        <dbReference type="EMBL" id="CAK9154675.1"/>
    </source>
</evidence>
<proteinExistence type="predicted"/>
<dbReference type="InterPro" id="IPR051824">
    <property type="entry name" value="LRR_Rcpt-Like_S/T_Kinase"/>
</dbReference>
<keyword evidence="4" id="KW-0808">Transferase</keyword>
<dbReference type="FunFam" id="3.30.200.20:FF:000162">
    <property type="entry name" value="Adenine nucleotide alpha hydrolase-like domain kinase"/>
    <property type="match status" value="1"/>
</dbReference>